<dbReference type="PROSITE" id="PS50110">
    <property type="entry name" value="RESPONSE_REGULATORY"/>
    <property type="match status" value="3"/>
</dbReference>
<dbReference type="GO" id="GO:0000155">
    <property type="term" value="F:phosphorelay sensor kinase activity"/>
    <property type="evidence" value="ECO:0007669"/>
    <property type="project" value="InterPro"/>
</dbReference>
<dbReference type="InterPro" id="IPR003661">
    <property type="entry name" value="HisK_dim/P_dom"/>
</dbReference>
<evidence type="ECO:0000256" key="1">
    <source>
        <dbReference type="ARBA" id="ARBA00000085"/>
    </source>
</evidence>
<reference evidence="7 8" key="1">
    <citation type="submission" date="2018-03" db="EMBL/GenBank/DDBJ databases">
        <title>Draft Genome Sequences of the Obligatory Marine Myxobacteria Enhygromyxa salina SWB007.</title>
        <authorList>
            <person name="Poehlein A."/>
            <person name="Moghaddam J.A."/>
            <person name="Harms H."/>
            <person name="Alanjari M."/>
            <person name="Koenig G.M."/>
            <person name="Daniel R."/>
            <person name="Schaeberle T.F."/>
        </authorList>
    </citation>
    <scope>NUCLEOTIDE SEQUENCE [LARGE SCALE GENOMIC DNA]</scope>
    <source>
        <strain evidence="7 8">SWB007</strain>
    </source>
</reference>
<dbReference type="PRINTS" id="PR00344">
    <property type="entry name" value="BCTRLSENSOR"/>
</dbReference>
<dbReference type="SUPFAM" id="SSF55874">
    <property type="entry name" value="ATPase domain of HSP90 chaperone/DNA topoisomerase II/histidine kinase"/>
    <property type="match status" value="1"/>
</dbReference>
<evidence type="ECO:0000313" key="7">
    <source>
        <dbReference type="EMBL" id="PRQ09525.1"/>
    </source>
</evidence>
<dbReference type="CDD" id="cd17557">
    <property type="entry name" value="REC_Rcp-like"/>
    <property type="match status" value="1"/>
</dbReference>
<dbReference type="SMART" id="SM00448">
    <property type="entry name" value="REC"/>
    <property type="match status" value="3"/>
</dbReference>
<keyword evidence="3 4" id="KW-0597">Phosphoprotein</keyword>
<dbReference type="InterPro" id="IPR004358">
    <property type="entry name" value="Sig_transdc_His_kin-like_C"/>
</dbReference>
<dbReference type="SUPFAM" id="SSF52172">
    <property type="entry name" value="CheY-like"/>
    <property type="match status" value="3"/>
</dbReference>
<dbReference type="PANTHER" id="PTHR44520">
    <property type="entry name" value="RESPONSE REGULATOR RCP1-RELATED"/>
    <property type="match status" value="1"/>
</dbReference>
<evidence type="ECO:0000313" key="8">
    <source>
        <dbReference type="Proteomes" id="UP000238823"/>
    </source>
</evidence>
<dbReference type="Pfam" id="PF02518">
    <property type="entry name" value="HATPase_c"/>
    <property type="match status" value="1"/>
</dbReference>
<dbReference type="SMART" id="SM00388">
    <property type="entry name" value="HisKA"/>
    <property type="match status" value="1"/>
</dbReference>
<dbReference type="InterPro" id="IPR036890">
    <property type="entry name" value="HATPase_C_sf"/>
</dbReference>
<dbReference type="InterPro" id="IPR001789">
    <property type="entry name" value="Sig_transdc_resp-reg_receiver"/>
</dbReference>
<dbReference type="EC" id="2.7.13.3" evidence="2"/>
<comment type="caution">
    <text evidence="7">The sequence shown here is derived from an EMBL/GenBank/DDBJ whole genome shotgun (WGS) entry which is preliminary data.</text>
</comment>
<evidence type="ECO:0000256" key="2">
    <source>
        <dbReference type="ARBA" id="ARBA00012438"/>
    </source>
</evidence>
<dbReference type="AlphaFoldDB" id="A0A2S9YWP1"/>
<accession>A0A2S9YWP1</accession>
<feature type="domain" description="Response regulatory" evidence="6">
    <location>
        <begin position="173"/>
        <end position="291"/>
    </location>
</feature>
<evidence type="ECO:0000259" key="6">
    <source>
        <dbReference type="PROSITE" id="PS50110"/>
    </source>
</evidence>
<dbReference type="InterPro" id="IPR036097">
    <property type="entry name" value="HisK_dim/P_sf"/>
</dbReference>
<dbReference type="Pfam" id="PF00072">
    <property type="entry name" value="Response_reg"/>
    <property type="match status" value="3"/>
</dbReference>
<evidence type="ECO:0000256" key="4">
    <source>
        <dbReference type="PROSITE-ProRule" id="PRU00169"/>
    </source>
</evidence>
<evidence type="ECO:0000256" key="3">
    <source>
        <dbReference type="ARBA" id="ARBA00022553"/>
    </source>
</evidence>
<proteinExistence type="predicted"/>
<dbReference type="InterPro" id="IPR052893">
    <property type="entry name" value="TCS_response_regulator"/>
</dbReference>
<dbReference type="Proteomes" id="UP000238823">
    <property type="component" value="Unassembled WGS sequence"/>
</dbReference>
<feature type="domain" description="Response regulatory" evidence="6">
    <location>
        <begin position="562"/>
        <end position="679"/>
    </location>
</feature>
<dbReference type="Gene3D" id="1.10.287.130">
    <property type="match status" value="1"/>
</dbReference>
<organism evidence="7 8">
    <name type="scientific">Enhygromyxa salina</name>
    <dbReference type="NCBI Taxonomy" id="215803"/>
    <lineage>
        <taxon>Bacteria</taxon>
        <taxon>Pseudomonadati</taxon>
        <taxon>Myxococcota</taxon>
        <taxon>Polyangia</taxon>
        <taxon>Nannocystales</taxon>
        <taxon>Nannocystaceae</taxon>
        <taxon>Enhygromyxa</taxon>
    </lineage>
</organism>
<feature type="domain" description="Response regulatory" evidence="6">
    <location>
        <begin position="12"/>
        <end position="137"/>
    </location>
</feature>
<comment type="catalytic activity">
    <reaction evidence="1">
        <text>ATP + protein L-histidine = ADP + protein N-phospho-L-histidine.</text>
        <dbReference type="EC" id="2.7.13.3"/>
    </reaction>
</comment>
<feature type="domain" description="Histidine kinase" evidence="5">
    <location>
        <begin position="316"/>
        <end position="538"/>
    </location>
</feature>
<feature type="modified residue" description="4-aspartylphosphate" evidence="4">
    <location>
        <position position="70"/>
    </location>
</feature>
<dbReference type="Gene3D" id="3.30.565.10">
    <property type="entry name" value="Histidine kinase-like ATPase, C-terminal domain"/>
    <property type="match status" value="1"/>
</dbReference>
<dbReference type="InterPro" id="IPR005467">
    <property type="entry name" value="His_kinase_dom"/>
</dbReference>
<name>A0A2S9YWP1_9BACT</name>
<dbReference type="CDD" id="cd00082">
    <property type="entry name" value="HisKA"/>
    <property type="match status" value="1"/>
</dbReference>
<sequence>MMQATKNRRPVQILLVEDSPTDRLVTVSALEHSRVNHVLHVVDNGVDAMAFLRRQGHFEGAPRPDLILLDLNLPKMDGREVLSQLKGDPILRFIPVVVLTTSSAEEDIIRAYGEHANSYITKPVDFASFSAALEMLGKYWFEVVTRPPASAFESVAAPVAPVRRRGTGSQPLHVLLIEDSETDALLVRESLAGSPSTQFRLTHTSRLADAERLIADGATVDVVLTDLGLPDSRGLATYRRIQAAARGVPVIVLTSSDDEAMGLAALREGAHDYLLKSEHTGRALERAVRYAIDRKAIQNQLLQSQRFEAIGQLAGGVAHDFNNLLTIVQANASLIEVCDDLDDAVACAREICGAAERGALLTRQLLAFSRTQALEAHPIDLNDVVVSTSQMLRRIIGAVKVELRLGSELPPILGDAGMIEQVLVNLAVNARDAMPGGGKLTLATRYERLTPAAAQRLDAEAYAGEFLVLEVQDTGEGIDPGVLDRIWDPFFTTKDTGVGTGIGLTTVYGIVQQHRGWIRVQSKVEVGTSFEVYVPVSSRPMAKAPSSSAQPDRDKSAGTGRLVLVVDDERAIRTSVIRVLSASGYGVIEADSGEEALRVWEQRGDEVDLVLADLTIPEGMGGRELADRLRAIAPDVRIVFSSGYCSDSTLGELQLRRGVTFLEKPYTAAALLNIVDAACHVNTAD</sequence>
<evidence type="ECO:0000259" key="5">
    <source>
        <dbReference type="PROSITE" id="PS50109"/>
    </source>
</evidence>
<dbReference type="InterPro" id="IPR003594">
    <property type="entry name" value="HATPase_dom"/>
</dbReference>
<dbReference type="CDD" id="cd00156">
    <property type="entry name" value="REC"/>
    <property type="match status" value="1"/>
</dbReference>
<dbReference type="InterPro" id="IPR011006">
    <property type="entry name" value="CheY-like_superfamily"/>
</dbReference>
<feature type="modified residue" description="4-aspartylphosphate" evidence="4">
    <location>
        <position position="226"/>
    </location>
</feature>
<gene>
    <name evidence="7" type="ORF">ENSA7_07670</name>
</gene>
<feature type="modified residue" description="4-aspartylphosphate" evidence="4">
    <location>
        <position position="613"/>
    </location>
</feature>
<dbReference type="SMART" id="SM00387">
    <property type="entry name" value="HATPase_c"/>
    <property type="match status" value="1"/>
</dbReference>
<dbReference type="PROSITE" id="PS50109">
    <property type="entry name" value="HIS_KIN"/>
    <property type="match status" value="1"/>
</dbReference>
<dbReference type="Gene3D" id="3.40.50.2300">
    <property type="match status" value="3"/>
</dbReference>
<dbReference type="EMBL" id="PVNL01000019">
    <property type="protein sequence ID" value="PRQ09525.1"/>
    <property type="molecule type" value="Genomic_DNA"/>
</dbReference>
<dbReference type="SUPFAM" id="SSF47384">
    <property type="entry name" value="Homodimeric domain of signal transducing histidine kinase"/>
    <property type="match status" value="1"/>
</dbReference>
<dbReference type="OrthoDB" id="5476885at2"/>
<protein>
    <recommendedName>
        <fullName evidence="2">histidine kinase</fullName>
        <ecNumber evidence="2">2.7.13.3</ecNumber>
    </recommendedName>
</protein>
<dbReference type="PANTHER" id="PTHR44520:SF2">
    <property type="entry name" value="RESPONSE REGULATOR RCP1"/>
    <property type="match status" value="1"/>
</dbReference>